<evidence type="ECO:0000313" key="3">
    <source>
        <dbReference type="EMBL" id="KKU15852.1"/>
    </source>
</evidence>
<keyword evidence="1" id="KW-0732">Signal</keyword>
<keyword evidence="2" id="KW-0472">Membrane</keyword>
<organism evidence="3 4">
    <name type="scientific">Candidatus Giovannonibacteria bacterium GW2011_GWB1_45_9b</name>
    <dbReference type="NCBI Taxonomy" id="1618653"/>
    <lineage>
        <taxon>Bacteria</taxon>
        <taxon>Candidatus Giovannoniibacteriota</taxon>
    </lineage>
</organism>
<keyword evidence="2" id="KW-1133">Transmembrane helix</keyword>
<dbReference type="PANTHER" id="PTHR47637">
    <property type="entry name" value="CHAPERONE SURA"/>
    <property type="match status" value="1"/>
</dbReference>
<dbReference type="AlphaFoldDB" id="A0A0G1N6B5"/>
<sequence length="217" mass="24298">MDSDTIQKESSYTEGYSQKYAKKTIQISRKTAISIAIIIIIGVLAYVYKGIFIAATVDGSPIMRLAVIQKLEKTSGKNLLDSLINEKLIQNEARAKNIRVGDDEINDQIKAIENQVATQGNTLDAALAEAGMSMDDLKKQIIFQKEIEKLLADKINVTDEEVRQYIEDNKIPIPQGQEATIADQIKNEIRNQKLNTEVQALIANLKSKAKIQRFVNY</sequence>
<feature type="transmembrane region" description="Helical" evidence="2">
    <location>
        <begin position="32"/>
        <end position="55"/>
    </location>
</feature>
<dbReference type="Proteomes" id="UP000034020">
    <property type="component" value="Unassembled WGS sequence"/>
</dbReference>
<protein>
    <submittedName>
        <fullName evidence="3">Foldase protein PrsA</fullName>
    </submittedName>
</protein>
<evidence type="ECO:0000256" key="2">
    <source>
        <dbReference type="SAM" id="Phobius"/>
    </source>
</evidence>
<reference evidence="3 4" key="1">
    <citation type="journal article" date="2015" name="Nature">
        <title>rRNA introns, odd ribosomes, and small enigmatic genomes across a large radiation of phyla.</title>
        <authorList>
            <person name="Brown C.T."/>
            <person name="Hug L.A."/>
            <person name="Thomas B.C."/>
            <person name="Sharon I."/>
            <person name="Castelle C.J."/>
            <person name="Singh A."/>
            <person name="Wilkins M.J."/>
            <person name="Williams K.H."/>
            <person name="Banfield J.F."/>
        </authorList>
    </citation>
    <scope>NUCLEOTIDE SEQUENCE [LARGE SCALE GENOMIC DNA]</scope>
</reference>
<dbReference type="EMBL" id="LCLL01000029">
    <property type="protein sequence ID" value="KKU15852.1"/>
    <property type="molecule type" value="Genomic_DNA"/>
</dbReference>
<dbReference type="InterPro" id="IPR050280">
    <property type="entry name" value="OMP_Chaperone_SurA"/>
</dbReference>
<dbReference type="PANTHER" id="PTHR47637:SF1">
    <property type="entry name" value="CHAPERONE SURA"/>
    <property type="match status" value="1"/>
</dbReference>
<evidence type="ECO:0000313" key="4">
    <source>
        <dbReference type="Proteomes" id="UP000034020"/>
    </source>
</evidence>
<dbReference type="SUPFAM" id="SSF109998">
    <property type="entry name" value="Triger factor/SurA peptide-binding domain-like"/>
    <property type="match status" value="1"/>
</dbReference>
<comment type="caution">
    <text evidence="3">The sequence shown here is derived from an EMBL/GenBank/DDBJ whole genome shotgun (WGS) entry which is preliminary data.</text>
</comment>
<gene>
    <name evidence="3" type="ORF">UX24_C0029G0003</name>
</gene>
<dbReference type="Pfam" id="PF13624">
    <property type="entry name" value="SurA_N_3"/>
    <property type="match status" value="1"/>
</dbReference>
<evidence type="ECO:0000256" key="1">
    <source>
        <dbReference type="ARBA" id="ARBA00022729"/>
    </source>
</evidence>
<proteinExistence type="predicted"/>
<name>A0A0G1N6B5_9BACT</name>
<dbReference type="Gene3D" id="1.10.4030.10">
    <property type="entry name" value="Porin chaperone SurA, peptide-binding domain"/>
    <property type="match status" value="1"/>
</dbReference>
<accession>A0A0G1N6B5</accession>
<keyword evidence="2" id="KW-0812">Transmembrane</keyword>
<dbReference type="InterPro" id="IPR027304">
    <property type="entry name" value="Trigger_fact/SurA_dom_sf"/>
</dbReference>